<dbReference type="Proteomes" id="UP000298274">
    <property type="component" value="Chromosome"/>
</dbReference>
<reference evidence="2" key="1">
    <citation type="submission" date="2019-04" db="EMBL/GenBank/DDBJ databases">
        <title>Complete genome sequence of Pseudomonas veronii strain PVy, a versatile degrader capable of using multiple contaminants as sole carbon sources.</title>
        <authorList>
            <person name="Lopez-Echartea E."/>
            <person name="Ridl J."/>
            <person name="Pajer P."/>
            <person name="Strejcek M."/>
            <person name="Suman J."/>
            <person name="Uhlik O."/>
        </authorList>
    </citation>
    <scope>NUCLEOTIDE SEQUENCE [LARGE SCALE GENOMIC DNA]</scope>
    <source>
        <strain evidence="2">Pvy</strain>
    </source>
</reference>
<name>A0A4P7Y3U4_PSEVE</name>
<protein>
    <recommendedName>
        <fullName evidence="3">MBL fold metallo-hydrolase</fullName>
    </recommendedName>
</protein>
<gene>
    <name evidence="1" type="ORF">E4167_07885</name>
</gene>
<dbReference type="PANTHER" id="PTHR30619:SF1">
    <property type="entry name" value="RECOMBINATION PROTEIN 2"/>
    <property type="match status" value="1"/>
</dbReference>
<organism evidence="1 2">
    <name type="scientific">Pseudomonas veronii</name>
    <dbReference type="NCBI Taxonomy" id="76761"/>
    <lineage>
        <taxon>Bacteria</taxon>
        <taxon>Pseudomonadati</taxon>
        <taxon>Pseudomonadota</taxon>
        <taxon>Gammaproteobacteria</taxon>
        <taxon>Pseudomonadales</taxon>
        <taxon>Pseudomonadaceae</taxon>
        <taxon>Pseudomonas</taxon>
    </lineage>
</organism>
<proteinExistence type="predicted"/>
<dbReference type="Gene3D" id="3.60.15.10">
    <property type="entry name" value="Ribonuclease Z/Hydroxyacylglutathione hydrolase-like"/>
    <property type="match status" value="1"/>
</dbReference>
<dbReference type="AlphaFoldDB" id="A0A4P7Y3U4"/>
<dbReference type="InterPro" id="IPR052159">
    <property type="entry name" value="Competence_DNA_uptake"/>
</dbReference>
<dbReference type="PANTHER" id="PTHR30619">
    <property type="entry name" value="DNA INTERNALIZATION/COMPETENCE PROTEIN COMEC/REC2"/>
    <property type="match status" value="1"/>
</dbReference>
<sequence length="751" mass="83519">MLEGSKSRLIVEQIDVGHGDATLLHWVPESGEPSTILIDGGPKTGALRIAETLAGLGVNRIDLAVLSHCDADHIDGMLAYAEGVGRGTIETYWGPCLPAFERHEWLFPERIKRGLRQTSALQDAIGLHRTHWPVEGATWISQDGGLRITTLSPPGRLIERLLLASDSAEIFAHSPTNLGWLLAGAGDDVLDDEDDRYAEVRDAIRVGLIRPSHIPSILPRHSIIAQELIKQASIQFPEPEFFGNSVLNDTSIVLLVEARVGHIQRRLLFTGDLENFTYLLARWPSGLNCEVVKAPHHGSYSYVGRDVAYDAVWQWLRPRVVMVSANGKHNLPRSDFRDAALRYGATVFCTSRRSKEIVSGHTSEPCCHVQYGCAKIGQAPVSLSITDSTIESEGVACARGNISGVMPVIEVRQHVVVPSPILSSITENELRRHTEWLIGWLRKLLVERLARPSSSELEPIAVQTIRKAALAAGRLNAVVEIEKVLECAAREGKIWLSQSRRARSEEQKAWIMPSRDDQNLIKKWIDRIHTIQLGVSAKAASAIEELMYSADTSWIADRFAKDMRFPKAMFEDVIWPIMASHLLNTRLTGVKVISDDASNMGKLRIIIVLSKGKTLTKAIGNLSAKIKKLSIEEEIERFIRLSSIAHYNDIDYQYKWPEQLNEVVSPVWLSKLHPVSGLANYRDKLFKLGGDFSPGNLEKVDEWLRSVRFNFKTQESIDARLIPEVLAALIFGGIEVISAPTPSPSQKNSLD</sequence>
<evidence type="ECO:0008006" key="3">
    <source>
        <dbReference type="Google" id="ProtNLM"/>
    </source>
</evidence>
<dbReference type="EMBL" id="CP039631">
    <property type="protein sequence ID" value="QCG65279.2"/>
    <property type="molecule type" value="Genomic_DNA"/>
</dbReference>
<evidence type="ECO:0000313" key="1">
    <source>
        <dbReference type="EMBL" id="QCG65279.2"/>
    </source>
</evidence>
<dbReference type="InterPro" id="IPR036866">
    <property type="entry name" value="RibonucZ/Hydroxyglut_hydro"/>
</dbReference>
<dbReference type="SUPFAM" id="SSF56281">
    <property type="entry name" value="Metallo-hydrolase/oxidoreductase"/>
    <property type="match status" value="1"/>
</dbReference>
<evidence type="ECO:0000313" key="2">
    <source>
        <dbReference type="Proteomes" id="UP000298274"/>
    </source>
</evidence>
<accession>A0A4P7Y3U4</accession>